<reference evidence="1" key="1">
    <citation type="submission" date="2022-08" db="EMBL/GenBank/DDBJ databases">
        <title>Genome Sequence of Lecanicillium fungicola.</title>
        <authorList>
            <person name="Buettner E."/>
        </authorList>
    </citation>
    <scope>NUCLEOTIDE SEQUENCE</scope>
    <source>
        <strain evidence="1">Babe33</strain>
    </source>
</reference>
<evidence type="ECO:0000313" key="1">
    <source>
        <dbReference type="EMBL" id="KAJ2966155.1"/>
    </source>
</evidence>
<dbReference type="EMBL" id="JANJQO010002725">
    <property type="protein sequence ID" value="KAJ2966155.1"/>
    <property type="molecule type" value="Genomic_DNA"/>
</dbReference>
<keyword evidence="2" id="KW-1185">Reference proteome</keyword>
<accession>A0ACC1MGL6</accession>
<evidence type="ECO:0000313" key="2">
    <source>
        <dbReference type="Proteomes" id="UP001143910"/>
    </source>
</evidence>
<proteinExistence type="predicted"/>
<organism evidence="1 2">
    <name type="scientific">Zarea fungicola</name>
    <dbReference type="NCBI Taxonomy" id="93591"/>
    <lineage>
        <taxon>Eukaryota</taxon>
        <taxon>Fungi</taxon>
        <taxon>Dikarya</taxon>
        <taxon>Ascomycota</taxon>
        <taxon>Pezizomycotina</taxon>
        <taxon>Sordariomycetes</taxon>
        <taxon>Hypocreomycetidae</taxon>
        <taxon>Hypocreales</taxon>
        <taxon>Cordycipitaceae</taxon>
        <taxon>Zarea</taxon>
    </lineage>
</organism>
<gene>
    <name evidence="1" type="ORF">NQ176_g10283</name>
</gene>
<sequence>MECGIGGEYDATNVLPAEAVSATVVSQLGIDHVSMLGDTVEKIAWHKAGIFKPAVAGYTLGLKGEPGVMAVLRQRAADRGARLVELDEEAVDAWCGVKSALRGDFQRRNQALAVFAVQEHLGIQDRAASTAEMLAHLTDDTVRGLQNAKLRGRCEVIRDESEQHNVEWMLDGAHTKESIQEVGKWLLQRISEDELVVLVFNQQERDAPRLLAHLVETVAKQRGKGVFSRALFTRNEQRATEHDGDLTVQNAGAEAMKTLVPECQIYVFDNIQTAVAEARKKPAGDKGTRQKVLVTGSLYLVGSVMRVIEPGSLL</sequence>
<name>A0ACC1MGL6_9HYPO</name>
<dbReference type="Proteomes" id="UP001143910">
    <property type="component" value="Unassembled WGS sequence"/>
</dbReference>
<protein>
    <submittedName>
        <fullName evidence="1">Uncharacterized protein</fullName>
    </submittedName>
</protein>
<comment type="caution">
    <text evidence="1">The sequence shown here is derived from an EMBL/GenBank/DDBJ whole genome shotgun (WGS) entry which is preliminary data.</text>
</comment>